<comment type="function">
    <text evidence="17">Core subunit of the mitochondrial membrane respiratory chain NADH dehydrogenase (Complex I) which catalyzes electron transfer from NADH through the respiratory chain, using ubiquinone as an electron acceptor. Essential for the catalytic activity and assembly of complex I.</text>
</comment>
<keyword evidence="8" id="KW-0999">Mitochondrion inner membrane</keyword>
<feature type="transmembrane region" description="Helical" evidence="17">
    <location>
        <begin position="112"/>
        <end position="132"/>
    </location>
</feature>
<dbReference type="AlphaFoldDB" id="A0A343QCA3"/>
<reference evidence="21" key="1">
    <citation type="journal article" date="2017" name="Mol. Phylogenet. Evol.">
        <title>Mitochondrial phylogenomics and genome rearrangements in the barklice (Insecta: Psocodea).</title>
        <authorList>
            <person name="Yoshizawa K."/>
            <person name="Johnson K.P."/>
            <person name="Sweet A.D."/>
            <person name="Yao I."/>
            <person name="Ferreira R.L."/>
            <person name="Cameron S.L."/>
        </authorList>
    </citation>
    <scope>NUCLEOTIDE SEQUENCE</scope>
</reference>
<feature type="transmembrane region" description="Helical" evidence="17">
    <location>
        <begin position="52"/>
        <end position="77"/>
    </location>
</feature>
<dbReference type="PRINTS" id="PR01434">
    <property type="entry name" value="NADHDHGNASE5"/>
</dbReference>
<keyword evidence="5 17" id="KW-0813">Transport</keyword>
<dbReference type="InterPro" id="IPR010934">
    <property type="entry name" value="NADH_DH_su5_C"/>
</dbReference>
<protein>
    <recommendedName>
        <fullName evidence="4 17">NADH-ubiquinone oxidoreductase chain 5</fullName>
        <ecNumber evidence="3 17">7.1.1.2</ecNumber>
    </recommendedName>
</protein>
<dbReference type="InterPro" id="IPR001750">
    <property type="entry name" value="ND/Mrp_TM"/>
</dbReference>
<feature type="transmembrane region" description="Helical" evidence="17">
    <location>
        <begin position="552"/>
        <end position="571"/>
    </location>
</feature>
<feature type="transmembrane region" description="Helical" evidence="17">
    <location>
        <begin position="383"/>
        <end position="405"/>
    </location>
</feature>
<keyword evidence="7 17" id="KW-0812">Transmembrane</keyword>
<dbReference type="GO" id="GO:0008137">
    <property type="term" value="F:NADH dehydrogenase (ubiquinone) activity"/>
    <property type="evidence" value="ECO:0007669"/>
    <property type="project" value="UniProtKB-EC"/>
</dbReference>
<evidence type="ECO:0000256" key="13">
    <source>
        <dbReference type="ARBA" id="ARBA00023075"/>
    </source>
</evidence>
<evidence type="ECO:0000259" key="18">
    <source>
        <dbReference type="Pfam" id="PF00361"/>
    </source>
</evidence>
<evidence type="ECO:0000256" key="9">
    <source>
        <dbReference type="ARBA" id="ARBA00022967"/>
    </source>
</evidence>
<evidence type="ECO:0000259" key="20">
    <source>
        <dbReference type="Pfam" id="PF06455"/>
    </source>
</evidence>
<feature type="transmembrane region" description="Helical" evidence="17">
    <location>
        <begin position="459"/>
        <end position="478"/>
    </location>
</feature>
<proteinExistence type="inferred from homology"/>
<evidence type="ECO:0000256" key="1">
    <source>
        <dbReference type="ARBA" id="ARBA00003257"/>
    </source>
</evidence>
<evidence type="ECO:0000256" key="6">
    <source>
        <dbReference type="ARBA" id="ARBA00022660"/>
    </source>
</evidence>
<feature type="transmembrane region" description="Helical" evidence="17">
    <location>
        <begin position="153"/>
        <end position="176"/>
    </location>
</feature>
<organism evidence="21">
    <name type="scientific">Dorypteryx domestica</name>
    <dbReference type="NCBI Taxonomy" id="209979"/>
    <lineage>
        <taxon>Eukaryota</taxon>
        <taxon>Metazoa</taxon>
        <taxon>Ecdysozoa</taxon>
        <taxon>Arthropoda</taxon>
        <taxon>Hexapoda</taxon>
        <taxon>Insecta</taxon>
        <taxon>Pterygota</taxon>
        <taxon>Neoptera</taxon>
        <taxon>Paraneoptera</taxon>
        <taxon>Psocodea</taxon>
        <taxon>Trogiomorpha</taxon>
        <taxon>Psyllipsocetae</taxon>
        <taxon>Psyllipsocidae</taxon>
        <taxon>Dorypteryx</taxon>
    </lineage>
</organism>
<feature type="transmembrane region" description="Helical" evidence="17">
    <location>
        <begin position="426"/>
        <end position="447"/>
    </location>
</feature>
<evidence type="ECO:0000256" key="14">
    <source>
        <dbReference type="ARBA" id="ARBA00023128"/>
    </source>
</evidence>
<evidence type="ECO:0000256" key="2">
    <source>
        <dbReference type="ARBA" id="ARBA00004448"/>
    </source>
</evidence>
<feature type="domain" description="NADH dehydrogenase subunit 5 C-terminal" evidence="20">
    <location>
        <begin position="395"/>
        <end position="570"/>
    </location>
</feature>
<feature type="transmembrane region" description="Helical" evidence="17">
    <location>
        <begin position="274"/>
        <end position="293"/>
    </location>
</feature>
<keyword evidence="15 17" id="KW-0472">Membrane</keyword>
<feature type="transmembrane region" description="Helical" evidence="17">
    <location>
        <begin position="299"/>
        <end position="320"/>
    </location>
</feature>
<feature type="transmembrane region" description="Helical" evidence="17">
    <location>
        <begin position="188"/>
        <end position="208"/>
    </location>
</feature>
<dbReference type="CTD" id="4540"/>
<evidence type="ECO:0000256" key="11">
    <source>
        <dbReference type="ARBA" id="ARBA00022989"/>
    </source>
</evidence>
<dbReference type="Pfam" id="PF00662">
    <property type="entry name" value="Proton_antipo_N"/>
    <property type="match status" value="1"/>
</dbReference>
<keyword evidence="13 17" id="KW-0830">Ubiquinone</keyword>
<feature type="transmembrane region" description="Helical" evidence="17">
    <location>
        <begin position="220"/>
        <end position="238"/>
    </location>
</feature>
<dbReference type="GO" id="GO:0015990">
    <property type="term" value="P:electron transport coupled proton transport"/>
    <property type="evidence" value="ECO:0007669"/>
    <property type="project" value="TreeGrafter"/>
</dbReference>
<dbReference type="PANTHER" id="PTHR42829:SF2">
    <property type="entry name" value="NADH-UBIQUINONE OXIDOREDUCTASE CHAIN 5"/>
    <property type="match status" value="1"/>
</dbReference>
<geneLocation type="mitochondrion" evidence="21"/>
<evidence type="ECO:0000256" key="16">
    <source>
        <dbReference type="ARBA" id="ARBA00049551"/>
    </source>
</evidence>
<keyword evidence="10" id="KW-0249">Electron transport</keyword>
<keyword evidence="9" id="KW-1278">Translocase</keyword>
<keyword evidence="14 17" id="KW-0496">Mitochondrion</keyword>
<feature type="transmembrane region" description="Helical" evidence="17">
    <location>
        <begin position="9"/>
        <end position="32"/>
    </location>
</feature>
<dbReference type="EC" id="7.1.1.2" evidence="3 17"/>
<evidence type="ECO:0000256" key="4">
    <source>
        <dbReference type="ARBA" id="ARBA00021096"/>
    </source>
</evidence>
<comment type="subcellular location">
    <subcellularLocation>
        <location evidence="2">Mitochondrion inner membrane</location>
        <topology evidence="2">Multi-pass membrane protein</topology>
    </subcellularLocation>
</comment>
<evidence type="ECO:0000256" key="12">
    <source>
        <dbReference type="ARBA" id="ARBA00023027"/>
    </source>
</evidence>
<feature type="transmembrane region" description="Helical" evidence="17">
    <location>
        <begin position="89"/>
        <end position="106"/>
    </location>
</feature>
<gene>
    <name evidence="21" type="primary">ND5</name>
</gene>
<keyword evidence="11 17" id="KW-1133">Transmembrane helix</keyword>
<feature type="domain" description="NADH-Ubiquinone oxidoreductase (complex I) chain 5 N-terminal" evidence="19">
    <location>
        <begin position="43"/>
        <end position="86"/>
    </location>
</feature>
<dbReference type="GeneID" id="35094094"/>
<evidence type="ECO:0000256" key="3">
    <source>
        <dbReference type="ARBA" id="ARBA00012944"/>
    </source>
</evidence>
<dbReference type="GO" id="GO:0042773">
    <property type="term" value="P:ATP synthesis coupled electron transport"/>
    <property type="evidence" value="ECO:0007669"/>
    <property type="project" value="InterPro"/>
</dbReference>
<dbReference type="GO" id="GO:0003954">
    <property type="term" value="F:NADH dehydrogenase activity"/>
    <property type="evidence" value="ECO:0007669"/>
    <property type="project" value="TreeGrafter"/>
</dbReference>
<feature type="transmembrane region" description="Helical" evidence="17">
    <location>
        <begin position="341"/>
        <end position="363"/>
    </location>
</feature>
<feature type="transmembrane region" description="Helical" evidence="17">
    <location>
        <begin position="244"/>
        <end position="267"/>
    </location>
</feature>
<evidence type="ECO:0000313" key="21">
    <source>
        <dbReference type="EMBL" id="ATU07050.1"/>
    </source>
</evidence>
<keyword evidence="6" id="KW-0679">Respiratory chain</keyword>
<evidence type="ECO:0000256" key="8">
    <source>
        <dbReference type="ARBA" id="ARBA00022792"/>
    </source>
</evidence>
<evidence type="ECO:0000256" key="15">
    <source>
        <dbReference type="ARBA" id="ARBA00023136"/>
    </source>
</evidence>
<keyword evidence="12 17" id="KW-0520">NAD</keyword>
<dbReference type="InterPro" id="IPR003945">
    <property type="entry name" value="NU5C-like"/>
</dbReference>
<dbReference type="PANTHER" id="PTHR42829">
    <property type="entry name" value="NADH-UBIQUINONE OXIDOREDUCTASE CHAIN 5"/>
    <property type="match status" value="1"/>
</dbReference>
<comment type="similarity">
    <text evidence="17">Belongs to the complex I subunit 5 family.</text>
</comment>
<dbReference type="InterPro" id="IPR001516">
    <property type="entry name" value="Proton_antipo_N"/>
</dbReference>
<dbReference type="EMBL" id="MG255136">
    <property type="protein sequence ID" value="ATU07050.1"/>
    <property type="molecule type" value="Genomic_DNA"/>
</dbReference>
<evidence type="ECO:0000256" key="17">
    <source>
        <dbReference type="RuleBase" id="RU003404"/>
    </source>
</evidence>
<evidence type="ECO:0000256" key="10">
    <source>
        <dbReference type="ARBA" id="ARBA00022982"/>
    </source>
</evidence>
<dbReference type="GO" id="GO:0005743">
    <property type="term" value="C:mitochondrial inner membrane"/>
    <property type="evidence" value="ECO:0007669"/>
    <property type="project" value="UniProtKB-SubCell"/>
</dbReference>
<dbReference type="Pfam" id="PF06455">
    <property type="entry name" value="NADH5_C"/>
    <property type="match status" value="1"/>
</dbReference>
<dbReference type="RefSeq" id="YP_009443842.1">
    <property type="nucleotide sequence ID" value="NC_036360.1"/>
</dbReference>
<evidence type="ECO:0000259" key="19">
    <source>
        <dbReference type="Pfam" id="PF00662"/>
    </source>
</evidence>
<name>A0A343QCA3_9NEOP</name>
<sequence>MYLKLNSFFVYGLMFFCMSLIFLFFGVLAYAYMYTYFLEWILMSINSYRIGIVFLFDYYSLFFMGVVCLISGSICLYSSSYMMNESRKFYFLLVIIVFVLSMLMVICSPNLISIILGWDGLGLSSYLLVIYYQNNKSYNAGMLTILTNRLGDVMILISIGWMFSYSSMNYFIYLYYYMANYDYNNFMLMMIILAGMTKSAQIPFSAWLPAAMAAPTPVSSLVHSSTLVTAGVYLLIRFSGIFEVWFSEFLLFISGCTMLMSGVGAFLEYDFKKIIALSTLSQLGLMMGALSLGLVNYCFFHLLSHALFKALLFMCAGYMIHCMGGSQDIRMYGGMFHNFPLIMISFNVSNLSLCGFPFLTGFYSKDLILELLMMKEMNVLSMFFFFFSTLFTVMYSLRLMMFLLGSENNFFSYNFVAFDKLMAASIHLLLIGSIFGGSILMWLLFPFVHPVIIPLSMKLILSMNLLLGMFLSILFFFMKSFNLGMMSYFLSLMWNLPKISTDMLIFPSMFVMKFYLKYVDQGLIEYLIGKKMGDFLMNMSHSMSMELTGKNFKVYLFFFIYLYLMVMMLMIM</sequence>
<evidence type="ECO:0000256" key="5">
    <source>
        <dbReference type="ARBA" id="ARBA00022448"/>
    </source>
</evidence>
<dbReference type="Pfam" id="PF00361">
    <property type="entry name" value="Proton_antipo_M"/>
    <property type="match status" value="1"/>
</dbReference>
<evidence type="ECO:0000256" key="7">
    <source>
        <dbReference type="ARBA" id="ARBA00022692"/>
    </source>
</evidence>
<comment type="catalytic activity">
    <reaction evidence="16 17">
        <text>a ubiquinone + NADH + 5 H(+)(in) = a ubiquinol + NAD(+) + 4 H(+)(out)</text>
        <dbReference type="Rhea" id="RHEA:29091"/>
        <dbReference type="Rhea" id="RHEA-COMP:9565"/>
        <dbReference type="Rhea" id="RHEA-COMP:9566"/>
        <dbReference type="ChEBI" id="CHEBI:15378"/>
        <dbReference type="ChEBI" id="CHEBI:16389"/>
        <dbReference type="ChEBI" id="CHEBI:17976"/>
        <dbReference type="ChEBI" id="CHEBI:57540"/>
        <dbReference type="ChEBI" id="CHEBI:57945"/>
        <dbReference type="EC" id="7.1.1.2"/>
    </reaction>
</comment>
<comment type="function">
    <text evidence="1">Core subunit of the mitochondrial membrane respiratory chain NADH dehydrogenase (Complex I) that is believed to belong to the minimal assembly required for catalysis. Complex I functions in the transfer of electrons from NADH to the respiratory chain. The immediate electron acceptor for the enzyme is believed to be ubiquinone.</text>
</comment>
<feature type="domain" description="NADH:quinone oxidoreductase/Mrp antiporter transmembrane" evidence="18">
    <location>
        <begin position="108"/>
        <end position="391"/>
    </location>
</feature>
<accession>A0A343QCA3</accession>